<comment type="subcellular location">
    <subcellularLocation>
        <location evidence="1">Secreted</location>
    </subcellularLocation>
</comment>
<evidence type="ECO:0000256" key="5">
    <source>
        <dbReference type="SAM" id="Phobius"/>
    </source>
</evidence>
<proteinExistence type="inferred from homology"/>
<keyword evidence="4" id="KW-0732">Signal</keyword>
<comment type="similarity">
    <text evidence="2">Belongs to the PBP/GOBP family.</text>
</comment>
<evidence type="ECO:0000256" key="2">
    <source>
        <dbReference type="ARBA" id="ARBA00008098"/>
    </source>
</evidence>
<dbReference type="Pfam" id="PF01395">
    <property type="entry name" value="PBP_GOBP"/>
    <property type="match status" value="1"/>
</dbReference>
<keyword evidence="5" id="KW-1133">Transmembrane helix</keyword>
<dbReference type="AlphaFoldDB" id="A0A1A9ZAK8"/>
<evidence type="ECO:0000256" key="4">
    <source>
        <dbReference type="ARBA" id="ARBA00022729"/>
    </source>
</evidence>
<dbReference type="InterPro" id="IPR006170">
    <property type="entry name" value="PBP/GOBP"/>
</dbReference>
<evidence type="ECO:0000256" key="3">
    <source>
        <dbReference type="ARBA" id="ARBA00022525"/>
    </source>
</evidence>
<feature type="transmembrane region" description="Helical" evidence="5">
    <location>
        <begin position="6"/>
        <end position="26"/>
    </location>
</feature>
<dbReference type="Gene3D" id="1.10.238.20">
    <property type="entry name" value="Pheromone/general odorant binding protein domain"/>
    <property type="match status" value="1"/>
</dbReference>
<dbReference type="InterPro" id="IPR036728">
    <property type="entry name" value="PBP_GOBP_sf"/>
</dbReference>
<evidence type="ECO:0000256" key="1">
    <source>
        <dbReference type="ARBA" id="ARBA00004613"/>
    </source>
</evidence>
<dbReference type="VEuPathDB" id="VectorBase:GPAI008752"/>
<name>A0A1A9ZAK8_GLOPL</name>
<reference evidence="7" key="1">
    <citation type="submission" date="2014-03" db="EMBL/GenBank/DDBJ databases">
        <authorList>
            <person name="Aksoy S."/>
            <person name="Warren W."/>
            <person name="Wilson R.K."/>
        </authorList>
    </citation>
    <scope>NUCLEOTIDE SEQUENCE [LARGE SCALE GENOMIC DNA]</scope>
    <source>
        <strain evidence="7">IAEA</strain>
    </source>
</reference>
<keyword evidence="5" id="KW-0472">Membrane</keyword>
<accession>A0A1A9ZAK8</accession>
<dbReference type="SMART" id="SM00708">
    <property type="entry name" value="PhBP"/>
    <property type="match status" value="1"/>
</dbReference>
<dbReference type="GO" id="GO:0007608">
    <property type="term" value="P:sensory perception of smell"/>
    <property type="evidence" value="ECO:0007669"/>
    <property type="project" value="TreeGrafter"/>
</dbReference>
<dbReference type="SUPFAM" id="SSF47565">
    <property type="entry name" value="Insect pheromone/odorant-binding proteins"/>
    <property type="match status" value="1"/>
</dbReference>
<organism evidence="6 7">
    <name type="scientific">Glossina pallidipes</name>
    <name type="common">Tsetse fly</name>
    <dbReference type="NCBI Taxonomy" id="7398"/>
    <lineage>
        <taxon>Eukaryota</taxon>
        <taxon>Metazoa</taxon>
        <taxon>Ecdysozoa</taxon>
        <taxon>Arthropoda</taxon>
        <taxon>Hexapoda</taxon>
        <taxon>Insecta</taxon>
        <taxon>Pterygota</taxon>
        <taxon>Neoptera</taxon>
        <taxon>Endopterygota</taxon>
        <taxon>Diptera</taxon>
        <taxon>Brachycera</taxon>
        <taxon>Muscomorpha</taxon>
        <taxon>Hippoboscoidea</taxon>
        <taxon>Glossinidae</taxon>
        <taxon>Glossina</taxon>
    </lineage>
</organism>
<dbReference type="Proteomes" id="UP000092445">
    <property type="component" value="Unassembled WGS sequence"/>
</dbReference>
<dbReference type="CDD" id="cd23992">
    <property type="entry name" value="PBP_GOBP"/>
    <property type="match status" value="1"/>
</dbReference>
<sequence>MEVALNLLITYIFVIGCVVIIFIFFYPRSISKETLQNYVKTCVIEENISTKDLKLLMAWNFSNVSNEGKCFVSCFHEKIGLTINGVLQKKTAFGHLKRIFGREIADFVLGECVNLMGKNKCETAYQLEKCLFDIEYNRLAK</sequence>
<keyword evidence="7" id="KW-1185">Reference proteome</keyword>
<keyword evidence="3" id="KW-0964">Secreted</keyword>
<dbReference type="GO" id="GO:0005615">
    <property type="term" value="C:extracellular space"/>
    <property type="evidence" value="ECO:0007669"/>
    <property type="project" value="TreeGrafter"/>
</dbReference>
<dbReference type="GO" id="GO:0005549">
    <property type="term" value="F:odorant binding"/>
    <property type="evidence" value="ECO:0007669"/>
    <property type="project" value="InterPro"/>
</dbReference>
<evidence type="ECO:0000313" key="7">
    <source>
        <dbReference type="Proteomes" id="UP000092445"/>
    </source>
</evidence>
<dbReference type="EnsemblMetazoa" id="GPAI008752-RA">
    <property type="protein sequence ID" value="GPAI008752-PA"/>
    <property type="gene ID" value="GPAI008752"/>
</dbReference>
<dbReference type="PANTHER" id="PTHR11857:SF43">
    <property type="entry name" value="GEO07291P1-RELATED"/>
    <property type="match status" value="1"/>
</dbReference>
<evidence type="ECO:0000313" key="6">
    <source>
        <dbReference type="EnsemblMetazoa" id="GPAI008752-PA"/>
    </source>
</evidence>
<reference evidence="6" key="2">
    <citation type="submission" date="2020-05" db="UniProtKB">
        <authorList>
            <consortium name="EnsemblMetazoa"/>
        </authorList>
    </citation>
    <scope>IDENTIFICATION</scope>
    <source>
        <strain evidence="6">IAEA</strain>
    </source>
</reference>
<protein>
    <submittedName>
        <fullName evidence="6">Uncharacterized protein</fullName>
    </submittedName>
</protein>
<keyword evidence="5" id="KW-0812">Transmembrane</keyword>
<dbReference type="PANTHER" id="PTHR11857">
    <property type="entry name" value="ODORANT BINDING PROTEIN-RELATED"/>
    <property type="match status" value="1"/>
</dbReference>